<dbReference type="Proteomes" id="UP000762676">
    <property type="component" value="Unassembled WGS sequence"/>
</dbReference>
<reference evidence="1 2" key="1">
    <citation type="journal article" date="2021" name="Elife">
        <title>Chloroplast acquisition without the gene transfer in kleptoplastic sea slugs, Plakobranchus ocellatus.</title>
        <authorList>
            <person name="Maeda T."/>
            <person name="Takahashi S."/>
            <person name="Yoshida T."/>
            <person name="Shimamura S."/>
            <person name="Takaki Y."/>
            <person name="Nagai Y."/>
            <person name="Toyoda A."/>
            <person name="Suzuki Y."/>
            <person name="Arimoto A."/>
            <person name="Ishii H."/>
            <person name="Satoh N."/>
            <person name="Nishiyama T."/>
            <person name="Hasebe M."/>
            <person name="Maruyama T."/>
            <person name="Minagawa J."/>
            <person name="Obokata J."/>
            <person name="Shigenobu S."/>
        </authorList>
    </citation>
    <scope>NUCLEOTIDE SEQUENCE [LARGE SCALE GENOMIC DNA]</scope>
</reference>
<sequence length="84" mass="9284">MPGLLSSREVQFVLDDVSLLQKIPSASVFTDASVIKNKPALCDSDSETQMLSLVATDRAHPQKISLLCENQKLTTPLMFTLHRI</sequence>
<gene>
    <name evidence="1" type="ORF">ElyMa_006655800</name>
</gene>
<accession>A0AAV4IEU0</accession>
<comment type="caution">
    <text evidence="1">The sequence shown here is derived from an EMBL/GenBank/DDBJ whole genome shotgun (WGS) entry which is preliminary data.</text>
</comment>
<evidence type="ECO:0000313" key="1">
    <source>
        <dbReference type="EMBL" id="GFS10794.1"/>
    </source>
</evidence>
<dbReference type="AlphaFoldDB" id="A0AAV4IEU0"/>
<evidence type="ECO:0000313" key="2">
    <source>
        <dbReference type="Proteomes" id="UP000762676"/>
    </source>
</evidence>
<evidence type="ECO:0008006" key="3">
    <source>
        <dbReference type="Google" id="ProtNLM"/>
    </source>
</evidence>
<protein>
    <recommendedName>
        <fullName evidence="3">Reverse transcriptase/retrotransposon-derived protein RNase H-like domain-containing protein</fullName>
    </recommendedName>
</protein>
<name>A0AAV4IEU0_9GAST</name>
<proteinExistence type="predicted"/>
<keyword evidence="2" id="KW-1185">Reference proteome</keyword>
<dbReference type="EMBL" id="BMAT01013347">
    <property type="protein sequence ID" value="GFS10794.1"/>
    <property type="molecule type" value="Genomic_DNA"/>
</dbReference>
<organism evidence="1 2">
    <name type="scientific">Elysia marginata</name>
    <dbReference type="NCBI Taxonomy" id="1093978"/>
    <lineage>
        <taxon>Eukaryota</taxon>
        <taxon>Metazoa</taxon>
        <taxon>Spiralia</taxon>
        <taxon>Lophotrochozoa</taxon>
        <taxon>Mollusca</taxon>
        <taxon>Gastropoda</taxon>
        <taxon>Heterobranchia</taxon>
        <taxon>Euthyneura</taxon>
        <taxon>Panpulmonata</taxon>
        <taxon>Sacoglossa</taxon>
        <taxon>Placobranchoidea</taxon>
        <taxon>Plakobranchidae</taxon>
        <taxon>Elysia</taxon>
    </lineage>
</organism>